<feature type="domain" description="DUF222" evidence="2">
    <location>
        <begin position="81"/>
        <end position="225"/>
    </location>
</feature>
<name>A0ABY8PVP7_9ACTN</name>
<accession>A0ABY8PVP7</accession>
<feature type="compositionally biased region" description="Basic and acidic residues" evidence="1">
    <location>
        <begin position="428"/>
        <end position="444"/>
    </location>
</feature>
<feature type="region of interest" description="Disordered" evidence="1">
    <location>
        <begin position="289"/>
        <end position="446"/>
    </location>
</feature>
<protein>
    <submittedName>
        <fullName evidence="3">DUF222 domain-containing protein</fullName>
    </submittedName>
</protein>
<feature type="compositionally biased region" description="Basic and acidic residues" evidence="1">
    <location>
        <begin position="391"/>
        <end position="412"/>
    </location>
</feature>
<keyword evidence="4" id="KW-1185">Reference proteome</keyword>
<dbReference type="Proteomes" id="UP001244136">
    <property type="component" value="Chromosome"/>
</dbReference>
<reference evidence="3 4" key="1">
    <citation type="journal article" date="2008" name="Int. J. Syst. Evol. Microbiol.">
        <title>Tessaracoccus flavescens sp. nov., isolated from marine sediment.</title>
        <authorList>
            <person name="Lee D.W."/>
            <person name="Lee S.D."/>
        </authorList>
    </citation>
    <scope>NUCLEOTIDE SEQUENCE [LARGE SCALE GENOMIC DNA]</scope>
    <source>
        <strain evidence="3 4">T21</strain>
    </source>
</reference>
<proteinExistence type="predicted"/>
<evidence type="ECO:0000256" key="1">
    <source>
        <dbReference type="SAM" id="MobiDB-lite"/>
    </source>
</evidence>
<dbReference type="Pfam" id="PF02720">
    <property type="entry name" value="DUF222"/>
    <property type="match status" value="1"/>
</dbReference>
<organism evidence="3 4">
    <name type="scientific">Tessaracoccus lacteus</name>
    <dbReference type="NCBI Taxonomy" id="3041766"/>
    <lineage>
        <taxon>Bacteria</taxon>
        <taxon>Bacillati</taxon>
        <taxon>Actinomycetota</taxon>
        <taxon>Actinomycetes</taxon>
        <taxon>Propionibacteriales</taxon>
        <taxon>Propionibacteriaceae</taxon>
        <taxon>Tessaracoccus</taxon>
    </lineage>
</organism>
<dbReference type="RefSeq" id="WP_281144305.1">
    <property type="nucleotide sequence ID" value="NZ_CP123967.1"/>
</dbReference>
<feature type="compositionally biased region" description="Acidic residues" evidence="1">
    <location>
        <begin position="293"/>
        <end position="308"/>
    </location>
</feature>
<evidence type="ECO:0000313" key="3">
    <source>
        <dbReference type="EMBL" id="WGT46536.1"/>
    </source>
</evidence>
<sequence>METRRRDDSREATIRLRAGVALRRRGEAEELEAICDLAVAYRLDEADLLDYGTEIYRDRDTKLPEKLVRPGGEGTPGVSEFLAMEVAALLRCSQTAAIERIASALNLKYRHPMLFEAVLNGEVECWLAARAAWLCRDLDPMHAETVTARWLPRQYGLVPSAALAELKKLIIRADAAAAKEREAEARARRGVWLRDEEPGVTSIGGRLDVLDGRIVDERLHQISERLKARYPGLGHSARRAKALSLAMNPDLLLTLLEADQPALGIGWDGPCSESNIGTAAGPLVLESPLAVEPPDEDDEPPFPDDEPPDWQPPDDPRLDRSGGVGPFASLKAPRQACAEPGRSARRPDRVPELVEGPPDDDLRSDRSGLVSPFASLKAPRQACAEPGRSAQRPDRFPELVEGRRAQRGEDPPPHAVLSGMASVDETQDWSRDPSLRSGRFDRLSEPSTPLPRVEIIVHITTDKDANLDPVASVERADTLTTTLLGELLGDGYRNGEIALKVQPVIDLNNTPAADGYRPTRRMRKALRLLRPTEAFPFSTRTRRLDIDHNTTYQPGRPSQTRLDNLAQLCRRIHRGKTKGAWVLNQITPGHFRWTSPLGYVYEVTHGGAWLECTPDLGPQPSTVDETIHHWCETIADAATLARCG</sequence>
<dbReference type="InterPro" id="IPR003870">
    <property type="entry name" value="DUF222"/>
</dbReference>
<gene>
    <name evidence="3" type="ORF">QH948_10305</name>
</gene>
<evidence type="ECO:0000259" key="2">
    <source>
        <dbReference type="Pfam" id="PF02720"/>
    </source>
</evidence>
<evidence type="ECO:0000313" key="4">
    <source>
        <dbReference type="Proteomes" id="UP001244136"/>
    </source>
</evidence>
<dbReference type="EMBL" id="CP123967">
    <property type="protein sequence ID" value="WGT46536.1"/>
    <property type="molecule type" value="Genomic_DNA"/>
</dbReference>